<evidence type="ECO:0000313" key="2">
    <source>
        <dbReference type="EMBL" id="GEU57039.1"/>
    </source>
</evidence>
<reference evidence="2" key="1">
    <citation type="journal article" date="2019" name="Sci. Rep.">
        <title>Draft genome of Tanacetum cinerariifolium, the natural source of mosquito coil.</title>
        <authorList>
            <person name="Yamashiro T."/>
            <person name="Shiraishi A."/>
            <person name="Satake H."/>
            <person name="Nakayama K."/>
        </authorList>
    </citation>
    <scope>NUCLEOTIDE SEQUENCE</scope>
</reference>
<dbReference type="EMBL" id="BKCJ010003766">
    <property type="protein sequence ID" value="GEU57039.1"/>
    <property type="molecule type" value="Genomic_DNA"/>
</dbReference>
<accession>A0A6L2L7D0</accession>
<dbReference type="PANTHER" id="PTHR48462:SF1">
    <property type="entry name" value="PROTEIN, PUTATIVE-RELATED"/>
    <property type="match status" value="1"/>
</dbReference>
<gene>
    <name evidence="2" type="ORF">Tci_029017</name>
</gene>
<sequence length="496" mass="55525">MTSGMAIGGLEETYEDFTNSLLAGECSYPVFDFYIKRSGIRMAYSSASVIVAAATEVPKSASNLICEDVKLLASGPSPYKCIRGDWHWSVRRKIAELFRHRLEESRYTLGQKSKRPSEGHLVLMDGKMLLLLLMMEVLQRAAGRKLSKMHVWIPLGNMRLTVKSSWDSNTDTIWLGTSFLTYLGWRETCMSGFDRGFSSRLSSRGFTAGQAALKAASCKVTKHEKACIKNQHVFIPFAFDTFGFFAPEAVELLIGVQWVMHNNVMTSRSTDVVFKSIGFVIQKGLAAQLVACLLSTTMDLRHPLTSKPRESLTLIILVISFIRELVDILKSRVGYSGNGVGRRDESIDSAFARFNTIITSLKALDEGYYSKNYVKKFLRALHPKWRAKVMAIEESKDLTSLSLDELIGNLKVHEMIIKKDSEIVKAKGEKRSLDLKAKKESSECPKPPRDKNQRAFVGGSWSDSSEEDDEKDKDETCLVAQASNKICPGVNLEHDK</sequence>
<name>A0A6L2L7D0_TANCI</name>
<comment type="caution">
    <text evidence="2">The sequence shown here is derived from an EMBL/GenBank/DDBJ whole genome shotgun (WGS) entry which is preliminary data.</text>
</comment>
<evidence type="ECO:0000256" key="1">
    <source>
        <dbReference type="SAM" id="MobiDB-lite"/>
    </source>
</evidence>
<dbReference type="PANTHER" id="PTHR48462">
    <property type="entry name" value="PROTEIN, PUTATIVE-RELATED"/>
    <property type="match status" value="1"/>
</dbReference>
<organism evidence="2">
    <name type="scientific">Tanacetum cinerariifolium</name>
    <name type="common">Dalmatian daisy</name>
    <name type="synonym">Chrysanthemum cinerariifolium</name>
    <dbReference type="NCBI Taxonomy" id="118510"/>
    <lineage>
        <taxon>Eukaryota</taxon>
        <taxon>Viridiplantae</taxon>
        <taxon>Streptophyta</taxon>
        <taxon>Embryophyta</taxon>
        <taxon>Tracheophyta</taxon>
        <taxon>Spermatophyta</taxon>
        <taxon>Magnoliopsida</taxon>
        <taxon>eudicotyledons</taxon>
        <taxon>Gunneridae</taxon>
        <taxon>Pentapetalae</taxon>
        <taxon>asterids</taxon>
        <taxon>campanulids</taxon>
        <taxon>Asterales</taxon>
        <taxon>Asteraceae</taxon>
        <taxon>Asteroideae</taxon>
        <taxon>Anthemideae</taxon>
        <taxon>Anthemidinae</taxon>
        <taxon>Tanacetum</taxon>
    </lineage>
</organism>
<proteinExistence type="predicted"/>
<feature type="compositionally biased region" description="Basic and acidic residues" evidence="1">
    <location>
        <begin position="434"/>
        <end position="453"/>
    </location>
</feature>
<dbReference type="AlphaFoldDB" id="A0A6L2L7D0"/>
<protein>
    <submittedName>
        <fullName evidence="2">Zf-CCHC domain-containing protein/DUF4219 domain-containing protein/UBN2 domain-containing protein</fullName>
    </submittedName>
</protein>
<feature type="region of interest" description="Disordered" evidence="1">
    <location>
        <begin position="434"/>
        <end position="474"/>
    </location>
</feature>
<dbReference type="Pfam" id="PF14223">
    <property type="entry name" value="Retrotran_gag_2"/>
    <property type="match status" value="1"/>
</dbReference>